<keyword evidence="3" id="KW-1185">Reference proteome</keyword>
<dbReference type="Proteomes" id="UP000834106">
    <property type="component" value="Chromosome 13"/>
</dbReference>
<proteinExistence type="predicted"/>
<gene>
    <name evidence="2" type="ORF">FPE_LOCUS22601</name>
</gene>
<sequence>MVGEEERDDLLRREEHGERMRIDGSSCSSYYSVSSTGEYNSDDEIEGTGEVGVELSNVYEKDSERSDKIVSEEVGKEEYSIGLRKKSTEIGMRAGSSGVESDFRKKSEKKLTDLFIEETV</sequence>
<feature type="compositionally biased region" description="Basic and acidic residues" evidence="1">
    <location>
        <begin position="9"/>
        <end position="22"/>
    </location>
</feature>
<dbReference type="EMBL" id="OU503048">
    <property type="protein sequence ID" value="CAI9775171.1"/>
    <property type="molecule type" value="Genomic_DNA"/>
</dbReference>
<name>A0AAD1ZSS7_9LAMI</name>
<dbReference type="AlphaFoldDB" id="A0AAD1ZSS7"/>
<feature type="region of interest" description="Disordered" evidence="1">
    <location>
        <begin position="1"/>
        <end position="27"/>
    </location>
</feature>
<organism evidence="2 3">
    <name type="scientific">Fraxinus pennsylvanica</name>
    <dbReference type="NCBI Taxonomy" id="56036"/>
    <lineage>
        <taxon>Eukaryota</taxon>
        <taxon>Viridiplantae</taxon>
        <taxon>Streptophyta</taxon>
        <taxon>Embryophyta</taxon>
        <taxon>Tracheophyta</taxon>
        <taxon>Spermatophyta</taxon>
        <taxon>Magnoliopsida</taxon>
        <taxon>eudicotyledons</taxon>
        <taxon>Gunneridae</taxon>
        <taxon>Pentapetalae</taxon>
        <taxon>asterids</taxon>
        <taxon>lamiids</taxon>
        <taxon>Lamiales</taxon>
        <taxon>Oleaceae</taxon>
        <taxon>Oleeae</taxon>
        <taxon>Fraxinus</taxon>
    </lineage>
</organism>
<evidence type="ECO:0000313" key="3">
    <source>
        <dbReference type="Proteomes" id="UP000834106"/>
    </source>
</evidence>
<evidence type="ECO:0000313" key="2">
    <source>
        <dbReference type="EMBL" id="CAI9775171.1"/>
    </source>
</evidence>
<accession>A0AAD1ZSS7</accession>
<reference evidence="2" key="1">
    <citation type="submission" date="2023-05" db="EMBL/GenBank/DDBJ databases">
        <authorList>
            <person name="Huff M."/>
        </authorList>
    </citation>
    <scope>NUCLEOTIDE SEQUENCE</scope>
</reference>
<protein>
    <submittedName>
        <fullName evidence="2">Uncharacterized protein</fullName>
    </submittedName>
</protein>
<evidence type="ECO:0000256" key="1">
    <source>
        <dbReference type="SAM" id="MobiDB-lite"/>
    </source>
</evidence>